<keyword evidence="2" id="KW-1185">Reference proteome</keyword>
<sequence>MEVARRHLTTVLNALYDAGKTSISVEHPCNTVGELFRIELEKRRRSTVRFTQGTISYRESRDAVRQQFGEDPYEDLPGHNEYVKAAVAGGLVEPENADEIETFLDRHTHPDLTAGHNPVMVAYDTNLFGFRLPEILDIDPVTGSTDDEGRPPTNGYALSGGVKEELDWYYNRFSTQTLEDAFGQEFARTKDQPAGANRIGVLGLYEFRNRMANRAVDIVPSDTGDDDIIDAYERYDKGNRKRVLLFSNDYEFVDNARAQDIWAQHVTFPVDLPRKVTASWTDIANTLYVMAVMFGVLTLPKVTLYGVWSGKRGLEWQQEQLDIDIRSPVVEPRLERDLALVEQFEEL</sequence>
<dbReference type="Proteomes" id="UP000198848">
    <property type="component" value="Unassembled WGS sequence"/>
</dbReference>
<reference evidence="2" key="1">
    <citation type="submission" date="2016-10" db="EMBL/GenBank/DDBJ databases">
        <authorList>
            <person name="Varghese N."/>
            <person name="Submissions S."/>
        </authorList>
    </citation>
    <scope>NUCLEOTIDE SEQUENCE [LARGE SCALE GENOMIC DNA]</scope>
    <source>
        <strain evidence="2">DSM 24767</strain>
    </source>
</reference>
<gene>
    <name evidence="1" type="ORF">SAMN04489842_2191</name>
</gene>
<evidence type="ECO:0000313" key="2">
    <source>
        <dbReference type="Proteomes" id="UP000198848"/>
    </source>
</evidence>
<evidence type="ECO:0008006" key="3">
    <source>
        <dbReference type="Google" id="ProtNLM"/>
    </source>
</evidence>
<protein>
    <recommendedName>
        <fullName evidence="3">PIN domain-containing protein</fullName>
    </recommendedName>
</protein>
<dbReference type="STRING" id="1095778.SAMN04489842_2191"/>
<dbReference type="EMBL" id="FNLC01000002">
    <property type="protein sequence ID" value="SDR06468.1"/>
    <property type="molecule type" value="Genomic_DNA"/>
</dbReference>
<accession>A0A1H1G0N3</accession>
<name>A0A1H1G0N3_NATTX</name>
<dbReference type="OrthoDB" id="205297at2157"/>
<dbReference type="AlphaFoldDB" id="A0A1H1G0N3"/>
<proteinExistence type="predicted"/>
<dbReference type="RefSeq" id="WP_090381491.1">
    <property type="nucleotide sequence ID" value="NZ_FNLC01000002.1"/>
</dbReference>
<evidence type="ECO:0000313" key="1">
    <source>
        <dbReference type="EMBL" id="SDR06468.1"/>
    </source>
</evidence>
<organism evidence="1 2">
    <name type="scientific">Natronobacterium texcoconense</name>
    <dbReference type="NCBI Taxonomy" id="1095778"/>
    <lineage>
        <taxon>Archaea</taxon>
        <taxon>Methanobacteriati</taxon>
        <taxon>Methanobacteriota</taxon>
        <taxon>Stenosarchaea group</taxon>
        <taxon>Halobacteria</taxon>
        <taxon>Halobacteriales</taxon>
        <taxon>Natrialbaceae</taxon>
        <taxon>Natronobacterium</taxon>
    </lineage>
</organism>